<keyword evidence="1" id="KW-0472">Membrane</keyword>
<evidence type="ECO:0000313" key="2">
    <source>
        <dbReference type="EMBL" id="MBX74330.1"/>
    </source>
</evidence>
<keyword evidence="1" id="KW-1133">Transmembrane helix</keyword>
<keyword evidence="1" id="KW-0812">Transmembrane</keyword>
<evidence type="ECO:0000256" key="1">
    <source>
        <dbReference type="SAM" id="Phobius"/>
    </source>
</evidence>
<name>A0A2P2R566_RHIMU</name>
<accession>A0A2P2R566</accession>
<reference evidence="2" key="1">
    <citation type="submission" date="2018-02" db="EMBL/GenBank/DDBJ databases">
        <title>Rhizophora mucronata_Transcriptome.</title>
        <authorList>
            <person name="Meera S.P."/>
            <person name="Sreeshan A."/>
            <person name="Augustine A."/>
        </authorList>
    </citation>
    <scope>NUCLEOTIDE SEQUENCE</scope>
    <source>
        <tissue evidence="2">Leaf</tissue>
    </source>
</reference>
<dbReference type="EMBL" id="GGEC01093846">
    <property type="protein sequence ID" value="MBX74330.1"/>
    <property type="molecule type" value="Transcribed_RNA"/>
</dbReference>
<dbReference type="AlphaFoldDB" id="A0A2P2R566"/>
<feature type="transmembrane region" description="Helical" evidence="1">
    <location>
        <begin position="12"/>
        <end position="32"/>
    </location>
</feature>
<sequence>MIRYPSNSKLRIQYPGFFCFFVYTFWVPSLFFCMHDCLMDINFDWTPFLHPSYFHWMRVKWFRFGIK</sequence>
<organism evidence="2">
    <name type="scientific">Rhizophora mucronata</name>
    <name type="common">Asiatic mangrove</name>
    <dbReference type="NCBI Taxonomy" id="61149"/>
    <lineage>
        <taxon>Eukaryota</taxon>
        <taxon>Viridiplantae</taxon>
        <taxon>Streptophyta</taxon>
        <taxon>Embryophyta</taxon>
        <taxon>Tracheophyta</taxon>
        <taxon>Spermatophyta</taxon>
        <taxon>Magnoliopsida</taxon>
        <taxon>eudicotyledons</taxon>
        <taxon>Gunneridae</taxon>
        <taxon>Pentapetalae</taxon>
        <taxon>rosids</taxon>
        <taxon>fabids</taxon>
        <taxon>Malpighiales</taxon>
        <taxon>Rhizophoraceae</taxon>
        <taxon>Rhizophora</taxon>
    </lineage>
</organism>
<proteinExistence type="predicted"/>
<protein>
    <submittedName>
        <fullName evidence="2">Uncharacterized protein</fullName>
    </submittedName>
</protein>